<dbReference type="InterPro" id="IPR000276">
    <property type="entry name" value="GPCR_Rhodpsn"/>
</dbReference>
<comment type="subcellular location">
    <subcellularLocation>
        <location evidence="1">Cell membrane</location>
        <topology evidence="1">Multi-pass membrane protein</topology>
    </subcellularLocation>
</comment>
<dbReference type="WBParaSite" id="nRc.2.0.1.t29868-RA">
    <property type="protein sequence ID" value="nRc.2.0.1.t29868-RA"/>
    <property type="gene ID" value="nRc.2.0.1.g29868"/>
</dbReference>
<dbReference type="SUPFAM" id="SSF81321">
    <property type="entry name" value="Family A G protein-coupled receptor-like"/>
    <property type="match status" value="1"/>
</dbReference>
<keyword evidence="8" id="KW-1185">Reference proteome</keyword>
<dbReference type="PROSITE" id="PS50262">
    <property type="entry name" value="G_PROTEIN_RECEP_F1_2"/>
    <property type="match status" value="1"/>
</dbReference>
<dbReference type="GO" id="GO:0004930">
    <property type="term" value="F:G protein-coupled receptor activity"/>
    <property type="evidence" value="ECO:0007669"/>
    <property type="project" value="InterPro"/>
</dbReference>
<evidence type="ECO:0000256" key="4">
    <source>
        <dbReference type="ARBA" id="ARBA00022989"/>
    </source>
</evidence>
<feature type="transmembrane region" description="Helical" evidence="6">
    <location>
        <begin position="206"/>
        <end position="229"/>
    </location>
</feature>
<keyword evidence="3 6" id="KW-0812">Transmembrane</keyword>
<feature type="transmembrane region" description="Helical" evidence="6">
    <location>
        <begin position="321"/>
        <end position="343"/>
    </location>
</feature>
<evidence type="ECO:0000259" key="7">
    <source>
        <dbReference type="PROSITE" id="PS50262"/>
    </source>
</evidence>
<feature type="transmembrane region" description="Helical" evidence="6">
    <location>
        <begin position="123"/>
        <end position="143"/>
    </location>
</feature>
<dbReference type="Gene3D" id="1.20.1070.10">
    <property type="entry name" value="Rhodopsin 7-helix transmembrane proteins"/>
    <property type="match status" value="1"/>
</dbReference>
<dbReference type="CDD" id="cd00637">
    <property type="entry name" value="7tm_classA_rhodopsin-like"/>
    <property type="match status" value="1"/>
</dbReference>
<proteinExistence type="predicted"/>
<evidence type="ECO:0000256" key="1">
    <source>
        <dbReference type="ARBA" id="ARBA00004651"/>
    </source>
</evidence>
<dbReference type="AlphaFoldDB" id="A0A915JUU7"/>
<dbReference type="InterPro" id="IPR017452">
    <property type="entry name" value="GPCR_Rhodpsn_7TM"/>
</dbReference>
<name>A0A915JUU7_ROMCU</name>
<feature type="transmembrane region" description="Helical" evidence="6">
    <location>
        <begin position="277"/>
        <end position="301"/>
    </location>
</feature>
<dbReference type="GO" id="GO:0005886">
    <property type="term" value="C:plasma membrane"/>
    <property type="evidence" value="ECO:0007669"/>
    <property type="project" value="UniProtKB-SubCell"/>
</dbReference>
<evidence type="ECO:0000313" key="8">
    <source>
        <dbReference type="Proteomes" id="UP000887565"/>
    </source>
</evidence>
<dbReference type="PANTHER" id="PTHR22750">
    <property type="entry name" value="G-PROTEIN COUPLED RECEPTOR"/>
    <property type="match status" value="1"/>
</dbReference>
<feature type="transmembrane region" description="Helical" evidence="6">
    <location>
        <begin position="164"/>
        <end position="186"/>
    </location>
</feature>
<keyword evidence="2" id="KW-1003">Cell membrane</keyword>
<dbReference type="Proteomes" id="UP000887565">
    <property type="component" value="Unplaced"/>
</dbReference>
<sequence length="467" mass="52332">MSFSKLAPRVVMLSKNQMNASNSSQNLWESFKFQRKVYSITIPVLLAYCSLCFLINAGVLCLIPYVKGRWNAVVKLTFSLALTDVFTTAAMSFSLVHNSYLYFVFGIETNACVALTSEAARMGGFFAGLLHLVVLAVNHFVSIRYPFLYPHLLSPSRVKKLIRLMWILPVSCFLLLFSSIPGQAFLSPGGKCQRLAFAYKLEYRVIVTSFILLLMSITVILYIFIYVTLHHVEQRSNSLSGFIVNGAIVTDTSRKFSTAATIAGHQRQENLLNRKRGTLITSLLFAGTFFMGWFPTCLFFILTCDRCVYSFQKRTDSTVYVFGFLSAIFILTKTLLNPIIYAVRIPEIRRVLENAKQKISGDAVAVSGFKFSSPSPPGTTRLTSKTAFLGVTGSKRRRKDKKSAAVVDDVNNNFYSNNDSEGRERDELTDQQRMAPILTLKRTIICDDGNDHVIVNLMTTEPGDVLI</sequence>
<feature type="transmembrane region" description="Helical" evidence="6">
    <location>
        <begin position="72"/>
        <end position="93"/>
    </location>
</feature>
<organism evidence="8 9">
    <name type="scientific">Romanomermis culicivorax</name>
    <name type="common">Nematode worm</name>
    <dbReference type="NCBI Taxonomy" id="13658"/>
    <lineage>
        <taxon>Eukaryota</taxon>
        <taxon>Metazoa</taxon>
        <taxon>Ecdysozoa</taxon>
        <taxon>Nematoda</taxon>
        <taxon>Enoplea</taxon>
        <taxon>Dorylaimia</taxon>
        <taxon>Mermithida</taxon>
        <taxon>Mermithoidea</taxon>
        <taxon>Mermithidae</taxon>
        <taxon>Romanomermis</taxon>
    </lineage>
</organism>
<keyword evidence="4 6" id="KW-1133">Transmembrane helix</keyword>
<feature type="transmembrane region" description="Helical" evidence="6">
    <location>
        <begin position="40"/>
        <end position="66"/>
    </location>
</feature>
<evidence type="ECO:0000256" key="3">
    <source>
        <dbReference type="ARBA" id="ARBA00022692"/>
    </source>
</evidence>
<feature type="domain" description="G-protein coupled receptors family 1 profile" evidence="7">
    <location>
        <begin position="55"/>
        <end position="341"/>
    </location>
</feature>
<keyword evidence="5 6" id="KW-0472">Membrane</keyword>
<dbReference type="PRINTS" id="PR00237">
    <property type="entry name" value="GPCRRHODOPSN"/>
</dbReference>
<accession>A0A915JUU7</accession>
<evidence type="ECO:0000256" key="2">
    <source>
        <dbReference type="ARBA" id="ARBA00022475"/>
    </source>
</evidence>
<reference evidence="9" key="1">
    <citation type="submission" date="2022-11" db="UniProtKB">
        <authorList>
            <consortium name="WormBaseParasite"/>
        </authorList>
    </citation>
    <scope>IDENTIFICATION</scope>
</reference>
<dbReference type="OMA" id="CTANVIS"/>
<evidence type="ECO:0000313" key="9">
    <source>
        <dbReference type="WBParaSite" id="nRc.2.0.1.t29868-RA"/>
    </source>
</evidence>
<dbReference type="Pfam" id="PF00001">
    <property type="entry name" value="7tm_1"/>
    <property type="match status" value="1"/>
</dbReference>
<evidence type="ECO:0000256" key="6">
    <source>
        <dbReference type="SAM" id="Phobius"/>
    </source>
</evidence>
<protein>
    <submittedName>
        <fullName evidence="9">G-protein coupled receptors family 1 profile domain-containing protein</fullName>
    </submittedName>
</protein>
<evidence type="ECO:0000256" key="5">
    <source>
        <dbReference type="ARBA" id="ARBA00023136"/>
    </source>
</evidence>